<evidence type="ECO:0000313" key="1">
    <source>
        <dbReference type="EMBL" id="OOS24839.1"/>
    </source>
</evidence>
<dbReference type="Proteomes" id="UP000189800">
    <property type="component" value="Unassembled WGS sequence"/>
</dbReference>
<accession>A0A1T0CRJ0</accession>
<dbReference type="EMBL" id="MUYU01000008">
    <property type="protein sequence ID" value="OOS24839.1"/>
    <property type="molecule type" value="Genomic_DNA"/>
</dbReference>
<dbReference type="AlphaFoldDB" id="A0A1T0CRJ0"/>
<proteinExistence type="predicted"/>
<organism evidence="1 2">
    <name type="scientific">Moraxella pluranimalium</name>
    <dbReference type="NCBI Taxonomy" id="470453"/>
    <lineage>
        <taxon>Bacteria</taxon>
        <taxon>Pseudomonadati</taxon>
        <taxon>Pseudomonadota</taxon>
        <taxon>Gammaproteobacteria</taxon>
        <taxon>Moraxellales</taxon>
        <taxon>Moraxellaceae</taxon>
        <taxon>Moraxella</taxon>
    </lineage>
</organism>
<evidence type="ECO:0000313" key="2">
    <source>
        <dbReference type="Proteomes" id="UP000189800"/>
    </source>
</evidence>
<dbReference type="RefSeq" id="WP_078253657.1">
    <property type="nucleotide sequence ID" value="NZ_MUYU01000008.1"/>
</dbReference>
<keyword evidence="2" id="KW-1185">Reference proteome</keyword>
<evidence type="ECO:0008006" key="3">
    <source>
        <dbReference type="Google" id="ProtNLM"/>
    </source>
</evidence>
<dbReference type="OrthoDB" id="6649590at2"/>
<comment type="caution">
    <text evidence="1">The sequence shown here is derived from an EMBL/GenBank/DDBJ whole genome shotgun (WGS) entry which is preliminary data.</text>
</comment>
<sequence length="66" mass="7321">MPKLVKTPKTRSQIQADSDAKRGVKVASYKFPIEFIDELAELSAKTGLSRSDIIMAAVKAWNQNID</sequence>
<name>A0A1T0CRJ0_9GAMM</name>
<protein>
    <recommendedName>
        <fullName evidence="3">Ribbon-helix-helix protein CopG domain-containing protein</fullName>
    </recommendedName>
</protein>
<gene>
    <name evidence="1" type="ORF">B0680_03425</name>
</gene>
<reference evidence="1 2" key="1">
    <citation type="submission" date="2017-02" db="EMBL/GenBank/DDBJ databases">
        <title>Draft genome sequence of Moraxella pluranimalium CCUG 54913T type strain.</title>
        <authorList>
            <person name="Salva-Serra F."/>
            <person name="Engstrom-Jakobsson H."/>
            <person name="Thorell K."/>
            <person name="Jaen-Luchoro D."/>
            <person name="Gonzales-Siles L."/>
            <person name="Karlsson R."/>
            <person name="Yazdan S."/>
            <person name="Boulund F."/>
            <person name="Johnning A."/>
            <person name="Engstrand L."/>
            <person name="Kristiansson E."/>
            <person name="Moore E."/>
        </authorList>
    </citation>
    <scope>NUCLEOTIDE SEQUENCE [LARGE SCALE GENOMIC DNA]</scope>
    <source>
        <strain evidence="1 2">CCUG 54913</strain>
    </source>
</reference>